<dbReference type="InterPro" id="IPR004087">
    <property type="entry name" value="KH_dom"/>
</dbReference>
<evidence type="ECO:0000256" key="1">
    <source>
        <dbReference type="PROSITE-ProRule" id="PRU00117"/>
    </source>
</evidence>
<dbReference type="PROSITE" id="PS50084">
    <property type="entry name" value="KH_TYPE_1"/>
    <property type="match status" value="1"/>
</dbReference>
<dbReference type="SMART" id="SM00322">
    <property type="entry name" value="KH"/>
    <property type="match status" value="2"/>
</dbReference>
<dbReference type="EMBL" id="KZ155771">
    <property type="protein sequence ID" value="OUS49280.1"/>
    <property type="molecule type" value="Genomic_DNA"/>
</dbReference>
<protein>
    <recommendedName>
        <fullName evidence="3">K Homology domain-containing protein</fullName>
    </recommendedName>
</protein>
<dbReference type="InterPro" id="IPR036612">
    <property type="entry name" value="KH_dom_type_1_sf"/>
</dbReference>
<gene>
    <name evidence="4" type="ORF">BE221DRAFT_202535</name>
</gene>
<dbReference type="Gene3D" id="3.30.1370.10">
    <property type="entry name" value="K Homology domain, type 1"/>
    <property type="match status" value="2"/>
</dbReference>
<dbReference type="Proteomes" id="UP000195557">
    <property type="component" value="Unassembled WGS sequence"/>
</dbReference>
<dbReference type="CDD" id="cd00105">
    <property type="entry name" value="KH-I"/>
    <property type="match status" value="1"/>
</dbReference>
<dbReference type="InterPro" id="IPR004088">
    <property type="entry name" value="KH_dom_type_1"/>
</dbReference>
<feature type="domain" description="K Homology" evidence="3">
    <location>
        <begin position="187"/>
        <end position="263"/>
    </location>
</feature>
<sequence length="304" mass="33352">MSFFDAVPVSSSSDTDDADERVEQEAVNERPSTSDVKAPAGRETKTILPKFADDVFEDAARVCAAQRRAQSGLRDAVNEVMETRSRPTYFDAGASGEAEDGNERVATVRVDVIRRRRVEHGVAMRLLSSDGNGVGEMVQALGVKVTLDDDIAECGEKETRTVAVRGASEAVEKCLRLIDALSRETENQTSRRFFCPKVFLGAFIGRGYGHVKKIEGLSKCKIVISDEEKVHEGNEHAVVRAIEVRGTPAQVNLGYKLALQQLDEALQTAPDAEEIKDELKMVSGGFDLDAERRALKKPRKEGTR</sequence>
<reference evidence="4" key="1">
    <citation type="submission" date="2017-04" db="EMBL/GenBank/DDBJ databases">
        <title>Population genomics of picophytoplankton unveils novel chromosome hypervariability.</title>
        <authorList>
            <consortium name="DOE Joint Genome Institute"/>
            <person name="Blanc-Mathieu R."/>
            <person name="Krasovec M."/>
            <person name="Hebrard M."/>
            <person name="Yau S."/>
            <person name="Desgranges E."/>
            <person name="Martin J."/>
            <person name="Schackwitz W."/>
            <person name="Kuo A."/>
            <person name="Salin G."/>
            <person name="Donnadieu C."/>
            <person name="Desdevises Y."/>
            <person name="Sanchez-Ferandin S."/>
            <person name="Moreau H."/>
            <person name="Rivals E."/>
            <person name="Grigoriev I.V."/>
            <person name="Grimsley N."/>
            <person name="Eyre-Walker A."/>
            <person name="Piganeau G."/>
        </authorList>
    </citation>
    <scope>NUCLEOTIDE SEQUENCE [LARGE SCALE GENOMIC DNA]</scope>
    <source>
        <strain evidence="4">RCC 1115</strain>
    </source>
</reference>
<dbReference type="Pfam" id="PF00013">
    <property type="entry name" value="KH_1"/>
    <property type="match status" value="1"/>
</dbReference>
<dbReference type="SUPFAM" id="SSF54791">
    <property type="entry name" value="Eukaryotic type KH-domain (KH-domain type I)"/>
    <property type="match status" value="2"/>
</dbReference>
<dbReference type="AlphaFoldDB" id="A0A1Y5II91"/>
<feature type="region of interest" description="Disordered" evidence="2">
    <location>
        <begin position="1"/>
        <end position="44"/>
    </location>
</feature>
<accession>A0A1Y5II91</accession>
<evidence type="ECO:0000256" key="2">
    <source>
        <dbReference type="SAM" id="MobiDB-lite"/>
    </source>
</evidence>
<evidence type="ECO:0000259" key="3">
    <source>
        <dbReference type="SMART" id="SM00322"/>
    </source>
</evidence>
<keyword evidence="1" id="KW-0694">RNA-binding</keyword>
<evidence type="ECO:0000313" key="4">
    <source>
        <dbReference type="EMBL" id="OUS49280.1"/>
    </source>
</evidence>
<feature type="domain" description="K Homology" evidence="3">
    <location>
        <begin position="104"/>
        <end position="183"/>
    </location>
</feature>
<organism evidence="4">
    <name type="scientific">Ostreococcus tauri</name>
    <name type="common">Marine green alga</name>
    <dbReference type="NCBI Taxonomy" id="70448"/>
    <lineage>
        <taxon>Eukaryota</taxon>
        <taxon>Viridiplantae</taxon>
        <taxon>Chlorophyta</taxon>
        <taxon>Mamiellophyceae</taxon>
        <taxon>Mamiellales</taxon>
        <taxon>Bathycoccaceae</taxon>
        <taxon>Ostreococcus</taxon>
    </lineage>
</organism>
<dbReference type="GO" id="GO:0003723">
    <property type="term" value="F:RNA binding"/>
    <property type="evidence" value="ECO:0007669"/>
    <property type="project" value="UniProtKB-UniRule"/>
</dbReference>
<proteinExistence type="predicted"/>
<name>A0A1Y5II91_OSTTA</name>